<dbReference type="EMBL" id="KQ965777">
    <property type="protein sequence ID" value="KXS13511.1"/>
    <property type="molecule type" value="Genomic_DNA"/>
</dbReference>
<dbReference type="Proteomes" id="UP000070544">
    <property type="component" value="Unassembled WGS sequence"/>
</dbReference>
<name>A0A139A9K5_GONPJ</name>
<keyword evidence="2" id="KW-1185">Reference proteome</keyword>
<sequence>MLRSITSQGARSFGIVATRPFSSSAAPLATHSGKLHDIPQPPAVDFPDVRYKNPAFVPEPDPDNIESHVGPLDIQPPPVDLQVPSNRSGLEGTWVPLNLDVTKPDTPLGNYPRAPIEPHQFRNYFNPAYAFDRQDRRAFGQYVQDEDEILNIFAPNIRKDLTGQWIRLAGAVLGVAAFGYAWAFTLNPEWRGNVSAAPPQYPFNGLIKELGGGEGEAETDRSLAAPYDGDDRPFKLVGFDAALRSGSAIYK</sequence>
<evidence type="ECO:0000313" key="1">
    <source>
        <dbReference type="EMBL" id="KXS13511.1"/>
    </source>
</evidence>
<organism evidence="1 2">
    <name type="scientific">Gonapodya prolifera (strain JEL478)</name>
    <name type="common">Monoblepharis prolifera</name>
    <dbReference type="NCBI Taxonomy" id="1344416"/>
    <lineage>
        <taxon>Eukaryota</taxon>
        <taxon>Fungi</taxon>
        <taxon>Fungi incertae sedis</taxon>
        <taxon>Chytridiomycota</taxon>
        <taxon>Chytridiomycota incertae sedis</taxon>
        <taxon>Monoblepharidomycetes</taxon>
        <taxon>Monoblepharidales</taxon>
        <taxon>Gonapodyaceae</taxon>
        <taxon>Gonapodya</taxon>
    </lineage>
</organism>
<dbReference type="OrthoDB" id="2014058at2759"/>
<accession>A0A139A9K5</accession>
<dbReference type="AlphaFoldDB" id="A0A139A9K5"/>
<reference evidence="1 2" key="1">
    <citation type="journal article" date="2015" name="Genome Biol. Evol.">
        <title>Phylogenomic analyses indicate that early fungi evolved digesting cell walls of algal ancestors of land plants.</title>
        <authorList>
            <person name="Chang Y."/>
            <person name="Wang S."/>
            <person name="Sekimoto S."/>
            <person name="Aerts A.L."/>
            <person name="Choi C."/>
            <person name="Clum A."/>
            <person name="LaButti K.M."/>
            <person name="Lindquist E.A."/>
            <person name="Yee Ngan C."/>
            <person name="Ohm R.A."/>
            <person name="Salamov A.A."/>
            <person name="Grigoriev I.V."/>
            <person name="Spatafora J.W."/>
            <person name="Berbee M.L."/>
        </authorList>
    </citation>
    <scope>NUCLEOTIDE SEQUENCE [LARGE SCALE GENOMIC DNA]</scope>
    <source>
        <strain evidence="1 2">JEL478</strain>
    </source>
</reference>
<proteinExistence type="predicted"/>
<protein>
    <submittedName>
        <fullName evidence="1">Uncharacterized protein</fullName>
    </submittedName>
</protein>
<evidence type="ECO:0000313" key="2">
    <source>
        <dbReference type="Proteomes" id="UP000070544"/>
    </source>
</evidence>
<gene>
    <name evidence="1" type="ORF">M427DRAFT_58565</name>
</gene>